<gene>
    <name evidence="4" type="ORF">CQ13_30680</name>
</gene>
<dbReference type="GO" id="GO:0008483">
    <property type="term" value="F:transaminase activity"/>
    <property type="evidence" value="ECO:0007669"/>
    <property type="project" value="InterPro"/>
</dbReference>
<dbReference type="InterPro" id="IPR015424">
    <property type="entry name" value="PyrdxlP-dep_Trfase"/>
</dbReference>
<dbReference type="InterPro" id="IPR015422">
    <property type="entry name" value="PyrdxlP-dep_Trfase_small"/>
</dbReference>
<sequence>MTEHTALSSETQTADAMLRARAKRVVPGGIWGHLNAARLPEGYPQFFASAEGCRVRDVDGREYIDFMCSWGPILLGHRHPEVQAAAEAQAAKGDCLNGPGEVMVELAEDLVAMLPHADWAMFQKNGGDATTCCVTIARAGTGRRKVLVARGSYHGALPWCSPSVAGVTAEDRAHLVHFEYNDVQSLRAAVEEAGKDLAAVLVTAFRHDMGRDLELPTKEFAAAARAACDAADAALIIDEVRAGLRLDTKGSWEAFGVRPDLCAWSKAIANGYALAAVTGNDRFREAATKVFVTGSFWCGTVAMAAARATLRIARETDVPGHIRAMGMRLREGLASLANEHGIEIRQSGPPQMPLMLFEADPEVRKGRVFCSVALRHGAFFHPQHNMFLSSAHRASDIGEALQAASHGFKAVRELEARSNR</sequence>
<dbReference type="OrthoDB" id="9801052at2"/>
<keyword evidence="5" id="KW-1185">Reference proteome</keyword>
<comment type="cofactor">
    <cofactor evidence="1">
        <name>pyridoxal 5'-phosphate</name>
        <dbReference type="ChEBI" id="CHEBI:597326"/>
    </cofactor>
</comment>
<dbReference type="PANTHER" id="PTHR43713:SF3">
    <property type="entry name" value="GLUTAMATE-1-SEMIALDEHYDE 2,1-AMINOMUTASE 1, CHLOROPLASTIC-RELATED"/>
    <property type="match status" value="1"/>
</dbReference>
<dbReference type="EMBL" id="LLYA01000169">
    <property type="protein sequence ID" value="KRR22024.1"/>
    <property type="molecule type" value="Genomic_DNA"/>
</dbReference>
<dbReference type="GO" id="GO:0030170">
    <property type="term" value="F:pyridoxal phosphate binding"/>
    <property type="evidence" value="ECO:0007669"/>
    <property type="project" value="InterPro"/>
</dbReference>
<evidence type="ECO:0000313" key="5">
    <source>
        <dbReference type="Proteomes" id="UP000052023"/>
    </source>
</evidence>
<evidence type="ECO:0000256" key="2">
    <source>
        <dbReference type="ARBA" id="ARBA00022898"/>
    </source>
</evidence>
<reference evidence="4 5" key="1">
    <citation type="submission" date="2014-03" db="EMBL/GenBank/DDBJ databases">
        <title>Bradyrhizobium valentinum sp. nov., isolated from effective nodules of Lupinus mariae-josephae, a lupine endemic of basic-lime soils in Eastern Spain.</title>
        <authorList>
            <person name="Duran D."/>
            <person name="Rey L."/>
            <person name="Navarro A."/>
            <person name="Busquets A."/>
            <person name="Imperial J."/>
            <person name="Ruiz-Argueso T."/>
        </authorList>
    </citation>
    <scope>NUCLEOTIDE SEQUENCE [LARGE SCALE GENOMIC DNA]</scope>
    <source>
        <strain evidence="4 5">Ro19</strain>
    </source>
</reference>
<evidence type="ECO:0000256" key="3">
    <source>
        <dbReference type="RuleBase" id="RU003560"/>
    </source>
</evidence>
<evidence type="ECO:0000313" key="4">
    <source>
        <dbReference type="EMBL" id="KRR22024.1"/>
    </source>
</evidence>
<dbReference type="Gene3D" id="3.90.1150.10">
    <property type="entry name" value="Aspartate Aminotransferase, domain 1"/>
    <property type="match status" value="1"/>
</dbReference>
<protein>
    <submittedName>
        <fullName evidence="4">Glutamate-1-semialdehyde 2,1-aminomutase</fullName>
    </submittedName>
</protein>
<accession>A0A0R3MP54</accession>
<dbReference type="InterPro" id="IPR005814">
    <property type="entry name" value="Aminotrans_3"/>
</dbReference>
<dbReference type="Pfam" id="PF00202">
    <property type="entry name" value="Aminotran_3"/>
    <property type="match status" value="1"/>
</dbReference>
<dbReference type="PANTHER" id="PTHR43713">
    <property type="entry name" value="GLUTAMATE-1-SEMIALDEHYDE 2,1-AMINOMUTASE"/>
    <property type="match status" value="1"/>
</dbReference>
<evidence type="ECO:0000256" key="1">
    <source>
        <dbReference type="ARBA" id="ARBA00001933"/>
    </source>
</evidence>
<organism evidence="4 5">
    <name type="scientific">Bradyrhizobium retamae</name>
    <dbReference type="NCBI Taxonomy" id="1300035"/>
    <lineage>
        <taxon>Bacteria</taxon>
        <taxon>Pseudomonadati</taxon>
        <taxon>Pseudomonadota</taxon>
        <taxon>Alphaproteobacteria</taxon>
        <taxon>Hyphomicrobiales</taxon>
        <taxon>Nitrobacteraceae</taxon>
        <taxon>Bradyrhizobium</taxon>
    </lineage>
</organism>
<name>A0A0R3MP54_9BRAD</name>
<comment type="similarity">
    <text evidence="3">Belongs to the class-III pyridoxal-phosphate-dependent aminotransferase family.</text>
</comment>
<comment type="caution">
    <text evidence="4">The sequence shown here is derived from an EMBL/GenBank/DDBJ whole genome shotgun (WGS) entry which is preliminary data.</text>
</comment>
<dbReference type="Gene3D" id="3.40.640.10">
    <property type="entry name" value="Type I PLP-dependent aspartate aminotransferase-like (Major domain)"/>
    <property type="match status" value="1"/>
</dbReference>
<proteinExistence type="inferred from homology"/>
<dbReference type="SUPFAM" id="SSF53383">
    <property type="entry name" value="PLP-dependent transferases"/>
    <property type="match status" value="1"/>
</dbReference>
<dbReference type="Proteomes" id="UP000052023">
    <property type="component" value="Unassembled WGS sequence"/>
</dbReference>
<dbReference type="RefSeq" id="WP_057845526.1">
    <property type="nucleotide sequence ID" value="NZ_LLYA01000169.1"/>
</dbReference>
<dbReference type="InterPro" id="IPR015421">
    <property type="entry name" value="PyrdxlP-dep_Trfase_major"/>
</dbReference>
<keyword evidence="2 3" id="KW-0663">Pyridoxal phosphate</keyword>
<dbReference type="AlphaFoldDB" id="A0A0R3MP54"/>